<sequence>MTPPVKKERDVRLDFFRGLTMFIIFVAHGPDNPWNNWIPARFGFSSGAELFVFCSGFASSIAFGAIFLRRGIFLGTMRIAYRCWQVYWAHICVFLATIALVIIAHSLWPNGGFQDEPFGELFSDPMRGLLGMLTLSYLPAYLDILPMYLVILAMIPIIMILRRLHPALPFLFVAASYLSTWFLGVKLVGNPWTGFGWFFNPFAWQLIFFCGFFFGSGWIKPPPFGNRPLVIICLAFLVVSVPVNFWGFIDNVWFFADIHMWLLADEEKSNLHILRVIHFLALGYIALTFVNPRRHLLNQGIGKIIITVGRQSLAVFLVSIVTARAVSIAIKQGMGTPVEVAALNLAGFALIIATAYVVTWIKSQPWSSPKRQPLPQEASSGVKLGSPAE</sequence>
<keyword evidence="2" id="KW-0812">Transmembrane</keyword>
<protein>
    <recommendedName>
        <fullName evidence="5">OpgC protein</fullName>
    </recommendedName>
</protein>
<dbReference type="STRING" id="1827387.A4S15_04020"/>
<reference evidence="3 4" key="1">
    <citation type="journal article" date="2017" name="Water Res.">
        <title>Comammox in drinking water systems.</title>
        <authorList>
            <person name="Wang Y."/>
            <person name="Ma L."/>
            <person name="Mao Y."/>
            <person name="Jiang X."/>
            <person name="Xia Y."/>
            <person name="Yu K."/>
            <person name="Li B."/>
            <person name="Zhang T."/>
        </authorList>
    </citation>
    <scope>NUCLEOTIDE SEQUENCE [LARGE SCALE GENOMIC DNA]</scope>
    <source>
        <strain evidence="3">SG_bin8</strain>
    </source>
</reference>
<feature type="transmembrane region" description="Helical" evidence="2">
    <location>
        <begin position="229"/>
        <end position="249"/>
    </location>
</feature>
<feature type="transmembrane region" description="Helical" evidence="2">
    <location>
        <begin position="197"/>
        <end position="217"/>
    </location>
</feature>
<evidence type="ECO:0000313" key="4">
    <source>
        <dbReference type="Proteomes" id="UP000192872"/>
    </source>
</evidence>
<accession>A0A1W9I4X1</accession>
<evidence type="ECO:0000313" key="3">
    <source>
        <dbReference type="EMBL" id="OQW54768.1"/>
    </source>
</evidence>
<feature type="transmembrane region" description="Helical" evidence="2">
    <location>
        <begin position="167"/>
        <end position="185"/>
    </location>
</feature>
<dbReference type="EMBL" id="LWDL01000001">
    <property type="protein sequence ID" value="OQW54768.1"/>
    <property type="molecule type" value="Genomic_DNA"/>
</dbReference>
<feature type="region of interest" description="Disordered" evidence="1">
    <location>
        <begin position="366"/>
        <end position="389"/>
    </location>
</feature>
<dbReference type="PIRSF" id="PIRSF028704">
    <property type="entry name" value="UPC028704"/>
    <property type="match status" value="1"/>
</dbReference>
<proteinExistence type="predicted"/>
<feature type="transmembrane region" description="Helical" evidence="2">
    <location>
        <begin position="269"/>
        <end position="290"/>
    </location>
</feature>
<feature type="transmembrane region" description="Helical" evidence="2">
    <location>
        <begin position="342"/>
        <end position="361"/>
    </location>
</feature>
<feature type="transmembrane region" description="Helical" evidence="2">
    <location>
        <begin position="128"/>
        <end position="155"/>
    </location>
</feature>
<feature type="transmembrane region" description="Helical" evidence="2">
    <location>
        <begin position="311"/>
        <end position="330"/>
    </location>
</feature>
<dbReference type="Proteomes" id="UP000192872">
    <property type="component" value="Unassembled WGS sequence"/>
</dbReference>
<keyword evidence="2" id="KW-1133">Transmembrane helix</keyword>
<dbReference type="PANTHER" id="PTHR38592">
    <property type="entry name" value="BLL4819 PROTEIN"/>
    <property type="match status" value="1"/>
</dbReference>
<comment type="caution">
    <text evidence="3">The sequence shown here is derived from an EMBL/GenBank/DDBJ whole genome shotgun (WGS) entry which is preliminary data.</text>
</comment>
<name>A0A1W9I4X1_9HYPH</name>
<evidence type="ECO:0000256" key="2">
    <source>
        <dbReference type="SAM" id="Phobius"/>
    </source>
</evidence>
<dbReference type="InterPro" id="IPR014550">
    <property type="entry name" value="UCP028704_OpgC"/>
</dbReference>
<dbReference type="Pfam" id="PF10129">
    <property type="entry name" value="OpgC_C"/>
    <property type="match status" value="1"/>
</dbReference>
<gene>
    <name evidence="3" type="ORF">A4S15_04020</name>
</gene>
<dbReference type="AlphaFoldDB" id="A0A1W9I4X1"/>
<keyword evidence="2" id="KW-0472">Membrane</keyword>
<feature type="transmembrane region" description="Helical" evidence="2">
    <location>
        <begin position="88"/>
        <end position="108"/>
    </location>
</feature>
<organism evidence="3 4">
    <name type="scientific">Candidatus Raskinella chloraquaticus</name>
    <dbReference type="NCBI Taxonomy" id="1951219"/>
    <lineage>
        <taxon>Bacteria</taxon>
        <taxon>Pseudomonadati</taxon>
        <taxon>Pseudomonadota</taxon>
        <taxon>Alphaproteobacteria</taxon>
        <taxon>Hyphomicrobiales</taxon>
        <taxon>Phreatobacteraceae</taxon>
        <taxon>Candidatus Raskinella</taxon>
    </lineage>
</organism>
<feature type="transmembrane region" description="Helical" evidence="2">
    <location>
        <begin position="12"/>
        <end position="30"/>
    </location>
</feature>
<dbReference type="PANTHER" id="PTHR38592:SF3">
    <property type="entry name" value="BLL4819 PROTEIN"/>
    <property type="match status" value="1"/>
</dbReference>
<evidence type="ECO:0008006" key="5">
    <source>
        <dbReference type="Google" id="ProtNLM"/>
    </source>
</evidence>
<dbReference type="RefSeq" id="WP_376800640.1">
    <property type="nucleotide sequence ID" value="NZ_DBNB01000011.1"/>
</dbReference>
<evidence type="ECO:0000256" key="1">
    <source>
        <dbReference type="SAM" id="MobiDB-lite"/>
    </source>
</evidence>
<feature type="transmembrane region" description="Helical" evidence="2">
    <location>
        <begin position="50"/>
        <end position="68"/>
    </location>
</feature>